<protein>
    <submittedName>
        <fullName evidence="3">Uncharacterized protein</fullName>
    </submittedName>
</protein>
<organism evidence="2 3">
    <name type="scientific">Plectus sambesii</name>
    <dbReference type="NCBI Taxonomy" id="2011161"/>
    <lineage>
        <taxon>Eukaryota</taxon>
        <taxon>Metazoa</taxon>
        <taxon>Ecdysozoa</taxon>
        <taxon>Nematoda</taxon>
        <taxon>Chromadorea</taxon>
        <taxon>Plectida</taxon>
        <taxon>Plectina</taxon>
        <taxon>Plectoidea</taxon>
        <taxon>Plectidae</taxon>
        <taxon>Plectus</taxon>
    </lineage>
</organism>
<feature type="compositionally biased region" description="Acidic residues" evidence="1">
    <location>
        <begin position="16"/>
        <end position="28"/>
    </location>
</feature>
<proteinExistence type="predicted"/>
<name>A0A914VHG5_9BILA</name>
<dbReference type="WBParaSite" id="PSAMB.scaffold1998size26155.g15893.t1">
    <property type="protein sequence ID" value="PSAMB.scaffold1998size26155.g15893.t1"/>
    <property type="gene ID" value="PSAMB.scaffold1998size26155.g15893"/>
</dbReference>
<keyword evidence="2" id="KW-1185">Reference proteome</keyword>
<reference evidence="3" key="1">
    <citation type="submission" date="2022-11" db="UniProtKB">
        <authorList>
            <consortium name="WormBaseParasite"/>
        </authorList>
    </citation>
    <scope>IDENTIFICATION</scope>
</reference>
<feature type="region of interest" description="Disordered" evidence="1">
    <location>
        <begin position="72"/>
        <end position="104"/>
    </location>
</feature>
<evidence type="ECO:0000313" key="2">
    <source>
        <dbReference type="Proteomes" id="UP000887566"/>
    </source>
</evidence>
<dbReference type="Proteomes" id="UP000887566">
    <property type="component" value="Unplaced"/>
</dbReference>
<evidence type="ECO:0000313" key="3">
    <source>
        <dbReference type="WBParaSite" id="PSAMB.scaffold1998size26155.g15893.t1"/>
    </source>
</evidence>
<evidence type="ECO:0000256" key="1">
    <source>
        <dbReference type="SAM" id="MobiDB-lite"/>
    </source>
</evidence>
<accession>A0A914VHG5</accession>
<sequence length="539" mass="60638">MIEAEEVDDRDHQLDDVEELEDDVDEDDRAPLRKYQKIVVVRADGGSETREVLAKPGIRTPQVLLTNESLRGNPRYVGRQGRMKPLRRANNPTESDTSFDDDLPPQLEQVADVDRRGVPSMQPLFRLYAESSLKHATNSLQTVLEDDDQLVMEEGDDPDAIVMADMPPIRRNQVVHEFDGWPLYWDRPIDFQEACDIMMSVKRVEESKICRDVPLNFRGEGTFVIDLRCFDNRHDVALDGLGMWGKPTGRTRFYAIGDTGKPVRVDDGKGKLPPDTPYEFKCMAKRYEHPQTENTGSRFLKKIFTAVHPPDRGTAVALAVVCYEWIGPPVDFVVREAAQPRRNPSSVPLDGSRSWEAASFAAAGYDAEQGVTLCNEVFDDCPLYAVGAIDFGHAACVILGGVDIDHSRVCCRVPQGFRQAGTFIVDIRNFVTDAELRRDGNGAWGKPAGHSRYYKLDGATGDAVRVDRGHKLIEGSDYDVQILSKRYEHTAVNGRFVRKIYTGRSRNGGRSVQSCCNLAVITYYWKGEPEYFEATPQRR</sequence>
<feature type="region of interest" description="Disordered" evidence="1">
    <location>
        <begin position="1"/>
        <end position="28"/>
    </location>
</feature>
<dbReference type="AlphaFoldDB" id="A0A914VHG5"/>